<dbReference type="InterPro" id="IPR044925">
    <property type="entry name" value="His-Me_finger_sf"/>
</dbReference>
<dbReference type="OrthoDB" id="430296at2759"/>
<sequence>MRRIASFVRAPRLPECVRQLRWSSNGWQVSSGGRVQSATGVISFGSLQAAGYRSVSIDNQKYLVHRLVAAAFLDPPLDSSCWQVNHLDGDRGNNQVANLQYVTCSENQRHSFATNMSRNRKGVSKAVLWRRCGEMSWTRCASQLEAEQLLGVPRSSVSRCCRGSLTKTRGNGVWYEFKEIPHQDPELPARTGKASDEWWSAARHPCECDAIPNLMVSNHGRVSPVFPGKGYISRGTRMNDGYYSVTRRRRTLLVHRLVAATFIGRPISPDMEVNHKDSDRGNNHVDNLEYVTRSQNRQHAVLQRAKAGRIITCNGKAVQARAKGCEGPCLDFSSMKMAALYTHVPAKQISRSCKGLASGMSDGSHWEFRFALQETLPGEEWRPVVLEGVRACRH</sequence>
<proteinExistence type="predicted"/>
<dbReference type="EMBL" id="CAJNDS010001990">
    <property type="protein sequence ID" value="CAE7294032.1"/>
    <property type="molecule type" value="Genomic_DNA"/>
</dbReference>
<dbReference type="SUPFAM" id="SSF54060">
    <property type="entry name" value="His-Me finger endonucleases"/>
    <property type="match status" value="2"/>
</dbReference>
<dbReference type="Gene3D" id="3.90.75.20">
    <property type="match status" value="2"/>
</dbReference>
<dbReference type="Proteomes" id="UP000604046">
    <property type="component" value="Unassembled WGS sequence"/>
</dbReference>
<evidence type="ECO:0000259" key="1">
    <source>
        <dbReference type="SMART" id="SM00507"/>
    </source>
</evidence>
<dbReference type="InterPro" id="IPR003615">
    <property type="entry name" value="HNH_nuc"/>
</dbReference>
<dbReference type="Pfam" id="PF13392">
    <property type="entry name" value="HNH_3"/>
    <property type="match status" value="2"/>
</dbReference>
<feature type="domain" description="HNH nuclease" evidence="1">
    <location>
        <begin position="58"/>
        <end position="108"/>
    </location>
</feature>
<protein>
    <recommendedName>
        <fullName evidence="1">HNH nuclease domain-containing protein</fullName>
    </recommendedName>
</protein>
<dbReference type="AlphaFoldDB" id="A0A812N3G5"/>
<organism evidence="2 3">
    <name type="scientific">Symbiodinium natans</name>
    <dbReference type="NCBI Taxonomy" id="878477"/>
    <lineage>
        <taxon>Eukaryota</taxon>
        <taxon>Sar</taxon>
        <taxon>Alveolata</taxon>
        <taxon>Dinophyceae</taxon>
        <taxon>Suessiales</taxon>
        <taxon>Symbiodiniaceae</taxon>
        <taxon>Symbiodinium</taxon>
    </lineage>
</organism>
<reference evidence="2" key="1">
    <citation type="submission" date="2021-02" db="EMBL/GenBank/DDBJ databases">
        <authorList>
            <person name="Dougan E. K."/>
            <person name="Rhodes N."/>
            <person name="Thang M."/>
            <person name="Chan C."/>
        </authorList>
    </citation>
    <scope>NUCLEOTIDE SEQUENCE</scope>
</reference>
<gene>
    <name evidence="2" type="ORF">SNAT2548_LOCUS15487</name>
</gene>
<feature type="domain" description="HNH nuclease" evidence="1">
    <location>
        <begin position="248"/>
        <end position="297"/>
    </location>
</feature>
<keyword evidence="3" id="KW-1185">Reference proteome</keyword>
<dbReference type="SMART" id="SM00507">
    <property type="entry name" value="HNHc"/>
    <property type="match status" value="2"/>
</dbReference>
<name>A0A812N3G5_9DINO</name>
<evidence type="ECO:0000313" key="2">
    <source>
        <dbReference type="EMBL" id="CAE7294032.1"/>
    </source>
</evidence>
<evidence type="ECO:0000313" key="3">
    <source>
        <dbReference type="Proteomes" id="UP000604046"/>
    </source>
</evidence>
<comment type="caution">
    <text evidence="2">The sequence shown here is derived from an EMBL/GenBank/DDBJ whole genome shotgun (WGS) entry which is preliminary data.</text>
</comment>
<accession>A0A812N3G5</accession>